<dbReference type="Pfam" id="PF00400">
    <property type="entry name" value="WD40"/>
    <property type="match status" value="3"/>
</dbReference>
<protein>
    <recommendedName>
        <fullName evidence="4">CTLH domain-containing protein</fullName>
    </recommendedName>
</protein>
<dbReference type="SUPFAM" id="SSF50978">
    <property type="entry name" value="WD40 repeat-like"/>
    <property type="match status" value="1"/>
</dbReference>
<dbReference type="EMBL" id="JAEACU010000006">
    <property type="protein sequence ID" value="KAH7524610.1"/>
    <property type="molecule type" value="Genomic_DNA"/>
</dbReference>
<dbReference type="InterPro" id="IPR019775">
    <property type="entry name" value="WD40_repeat_CS"/>
</dbReference>
<feature type="repeat" description="WD" evidence="3">
    <location>
        <begin position="373"/>
        <end position="416"/>
    </location>
</feature>
<dbReference type="GO" id="GO:0006355">
    <property type="term" value="P:regulation of DNA-templated transcription"/>
    <property type="evidence" value="ECO:0007669"/>
    <property type="project" value="InterPro"/>
</dbReference>
<reference evidence="5" key="1">
    <citation type="journal article" date="2021" name="Front. Plant Sci.">
        <title>Chromosome-Scale Genome Assembly for Chinese Sour Jujube and Insights Into Its Genome Evolution and Domestication Signature.</title>
        <authorList>
            <person name="Shen L.-Y."/>
            <person name="Luo H."/>
            <person name="Wang X.-L."/>
            <person name="Wang X.-M."/>
            <person name="Qiu X.-J."/>
            <person name="Liu H."/>
            <person name="Zhou S.-S."/>
            <person name="Jia K.-H."/>
            <person name="Nie S."/>
            <person name="Bao Y.-T."/>
            <person name="Zhang R.-G."/>
            <person name="Yun Q.-Z."/>
            <person name="Chai Y.-H."/>
            <person name="Lu J.-Y."/>
            <person name="Li Y."/>
            <person name="Zhao S.-W."/>
            <person name="Mao J.-F."/>
            <person name="Jia S.-G."/>
            <person name="Mao Y.-M."/>
        </authorList>
    </citation>
    <scope>NUCLEOTIDE SEQUENCE</scope>
    <source>
        <strain evidence="5">AT0</strain>
        <tissue evidence="5">Leaf</tissue>
    </source>
</reference>
<accession>A0A978V9M5</accession>
<proteinExistence type="predicted"/>
<keyword evidence="1 3" id="KW-0853">WD repeat</keyword>
<dbReference type="SMART" id="SM00320">
    <property type="entry name" value="WD40"/>
    <property type="match status" value="12"/>
</dbReference>
<dbReference type="Proteomes" id="UP000813462">
    <property type="component" value="Unassembled WGS sequence"/>
</dbReference>
<dbReference type="PROSITE" id="PS50294">
    <property type="entry name" value="WD_REPEATS_REGION"/>
    <property type="match status" value="3"/>
</dbReference>
<dbReference type="Gene3D" id="2.130.10.10">
    <property type="entry name" value="YVTN repeat-like/Quinoprotein amine dehydrogenase"/>
    <property type="match status" value="4"/>
</dbReference>
<dbReference type="InterPro" id="IPR027728">
    <property type="entry name" value="Topless_fam"/>
</dbReference>
<feature type="repeat" description="WD" evidence="3">
    <location>
        <begin position="23"/>
        <end position="54"/>
    </location>
</feature>
<comment type="caution">
    <text evidence="5">The sequence shown here is derived from an EMBL/GenBank/DDBJ whole genome shotgun (WGS) entry which is preliminary data.</text>
</comment>
<evidence type="ECO:0000313" key="5">
    <source>
        <dbReference type="EMBL" id="KAH7524610.1"/>
    </source>
</evidence>
<name>A0A978V9M5_ZIZJJ</name>
<evidence type="ECO:0000256" key="3">
    <source>
        <dbReference type="PROSITE-ProRule" id="PRU00221"/>
    </source>
</evidence>
<sequence length="969" mass="109353">MGQHKNSVRRTYHGLEAFSSSVVQFDITRNQFLAAGHDHKIKIWDMDNVEPLITIDAEGGLPETPSICFNKEGTLLAVVAKENRIKILVTDCDHSADGSREITRTVRKYMDAKDVEDVAVLVTPRVNNKEKVWKLFEIAKIQCQFLQLYNHEGQDDHMEPQEFFDEEGLEGTAHMLECETQCYFDMRYFEEMMLSGNWYEAEKYFSSFTKTDDNSHSNDVILLVVNCGKFLKALDRKDHATAEEILKKDLKEFKDMNEDLFNEMALLLTSDDTRKHPFLSDYKFKSARKNVVLEMKRMIEANAFFDGKLNFHNIETESLDHVQVSVDKELCASVKRILWSPDGTFFGVAYSKHVLQVYSYSESNDIYLQWEWIYAHMGGINDLAFSSYENQLLLITCGDDKKIKVWDVDTGNKQFTFRGHNAPVSSVCPTSSNQHFFSVSVDGKIKAWEYKTFVAQSNFEAPGRKTFLVEWSQCKDSVRRTYHGLQASSSSAVQFDIANNQFLAAGHDHKIKFWDMDNVEPLITIDAEGGLPETPSICFNRKGTLLAVVANENRIKILATNYGIGLLQTTNKHSADASREISETVRKYTDTKDAEDVAVLVSPGVNVKEKVGKFLEIKNTQCQSLRLHNPVEPDEISRLIYTNKGDAVLALASNVHLLWKWLGDEATTKVQPSFTQPQDALPMINDVDGINHEVAVPCFALSKNDSYLVSASGGMISLFNTLTFQNLVTFMPPPPAATCIAFQPQDNNIVAIGKHDSTIIIFNCQRQKVLAKLEGHTKRVTGLAFCKTKNVLISSGADTQVFAWNFERWKKWKSTFLQVGGKKLESLSDTHIQFHQDQLHFLAVHKNFLGIYEADTLNCVKWAQGFLSGPISSATFSADCQIVYTSFQNGMIVIFDALELIPFRQISPNTYLHSFGSHFSYPLVIAAHPKKSAQFAIGLSSGEVCVIEPSNPTGQWDFDDSKVPDSLVE</sequence>
<evidence type="ECO:0000259" key="4">
    <source>
        <dbReference type="PROSITE" id="PS50897"/>
    </source>
</evidence>
<dbReference type="AlphaFoldDB" id="A0A978V9M5"/>
<dbReference type="InterPro" id="IPR011047">
    <property type="entry name" value="Quinoprotein_ADH-like_sf"/>
</dbReference>
<feature type="repeat" description="WD" evidence="3">
    <location>
        <begin position="417"/>
        <end position="452"/>
    </location>
</feature>
<dbReference type="InterPro" id="IPR001680">
    <property type="entry name" value="WD40_rpt"/>
</dbReference>
<dbReference type="PANTHER" id="PTHR44083">
    <property type="entry name" value="TOPLESS-RELATED PROTEIN 1-RELATED"/>
    <property type="match status" value="1"/>
</dbReference>
<keyword evidence="2" id="KW-0677">Repeat</keyword>
<dbReference type="InterPro" id="IPR015943">
    <property type="entry name" value="WD40/YVTN_repeat-like_dom_sf"/>
</dbReference>
<dbReference type="PANTHER" id="PTHR44083:SF30">
    <property type="entry name" value="TOPLESS-LIKE PROTEIN"/>
    <property type="match status" value="1"/>
</dbReference>
<feature type="domain" description="CTLH" evidence="4">
    <location>
        <begin position="183"/>
        <end position="241"/>
    </location>
</feature>
<feature type="repeat" description="WD" evidence="3">
    <location>
        <begin position="773"/>
        <end position="807"/>
    </location>
</feature>
<dbReference type="PROSITE" id="PS50897">
    <property type="entry name" value="CTLH"/>
    <property type="match status" value="1"/>
</dbReference>
<gene>
    <name evidence="5" type="ORF">FEM48_Zijuj06G0137600</name>
</gene>
<dbReference type="PROSITE" id="PS00678">
    <property type="entry name" value="WD_REPEATS_1"/>
    <property type="match status" value="2"/>
</dbReference>
<evidence type="ECO:0000256" key="2">
    <source>
        <dbReference type="ARBA" id="ARBA00022737"/>
    </source>
</evidence>
<dbReference type="PROSITE" id="PS50082">
    <property type="entry name" value="WD_REPEATS_2"/>
    <property type="match status" value="4"/>
</dbReference>
<dbReference type="SUPFAM" id="SSF50998">
    <property type="entry name" value="Quinoprotein alcohol dehydrogenase-like"/>
    <property type="match status" value="2"/>
</dbReference>
<evidence type="ECO:0000256" key="1">
    <source>
        <dbReference type="ARBA" id="ARBA00022574"/>
    </source>
</evidence>
<evidence type="ECO:0000313" key="6">
    <source>
        <dbReference type="Proteomes" id="UP000813462"/>
    </source>
</evidence>
<dbReference type="InterPro" id="IPR036322">
    <property type="entry name" value="WD40_repeat_dom_sf"/>
</dbReference>
<dbReference type="Pfam" id="PF21889">
    <property type="entry name" value="TPR1-like_2nd"/>
    <property type="match status" value="1"/>
</dbReference>
<organism evidence="5 6">
    <name type="scientific">Ziziphus jujuba var. spinosa</name>
    <dbReference type="NCBI Taxonomy" id="714518"/>
    <lineage>
        <taxon>Eukaryota</taxon>
        <taxon>Viridiplantae</taxon>
        <taxon>Streptophyta</taxon>
        <taxon>Embryophyta</taxon>
        <taxon>Tracheophyta</taxon>
        <taxon>Spermatophyta</taxon>
        <taxon>Magnoliopsida</taxon>
        <taxon>eudicotyledons</taxon>
        <taxon>Gunneridae</taxon>
        <taxon>Pentapetalae</taxon>
        <taxon>rosids</taxon>
        <taxon>fabids</taxon>
        <taxon>Rosales</taxon>
        <taxon>Rhamnaceae</taxon>
        <taxon>Paliureae</taxon>
        <taxon>Ziziphus</taxon>
    </lineage>
</organism>
<dbReference type="InterPro" id="IPR054080">
    <property type="entry name" value="TPR1-like_2nd"/>
</dbReference>
<dbReference type="InterPro" id="IPR006595">
    <property type="entry name" value="CTLH_C"/>
</dbReference>